<dbReference type="InterPro" id="IPR013325">
    <property type="entry name" value="RNA_pol_sigma_r2"/>
</dbReference>
<feature type="domain" description="RNA polymerase sigma factor 70 region 4 type 2" evidence="6">
    <location>
        <begin position="109"/>
        <end position="159"/>
    </location>
</feature>
<evidence type="ECO:0000259" key="5">
    <source>
        <dbReference type="Pfam" id="PF04542"/>
    </source>
</evidence>
<evidence type="ECO:0000259" key="6">
    <source>
        <dbReference type="Pfam" id="PF08281"/>
    </source>
</evidence>
<dbReference type="Gene3D" id="1.10.1740.10">
    <property type="match status" value="1"/>
</dbReference>
<evidence type="ECO:0000256" key="1">
    <source>
        <dbReference type="ARBA" id="ARBA00010641"/>
    </source>
</evidence>
<dbReference type="InterPro" id="IPR014284">
    <property type="entry name" value="RNA_pol_sigma-70_dom"/>
</dbReference>
<evidence type="ECO:0000313" key="7">
    <source>
        <dbReference type="EMBL" id="MDE5413278.1"/>
    </source>
</evidence>
<dbReference type="Pfam" id="PF08281">
    <property type="entry name" value="Sigma70_r4_2"/>
    <property type="match status" value="1"/>
</dbReference>
<dbReference type="SUPFAM" id="SSF88659">
    <property type="entry name" value="Sigma3 and sigma4 domains of RNA polymerase sigma factors"/>
    <property type="match status" value="1"/>
</dbReference>
<comment type="similarity">
    <text evidence="1">Belongs to the sigma-70 factor family. ECF subfamily.</text>
</comment>
<dbReference type="InterPro" id="IPR039425">
    <property type="entry name" value="RNA_pol_sigma-70-like"/>
</dbReference>
<keyword evidence="4" id="KW-0804">Transcription</keyword>
<dbReference type="InterPro" id="IPR013249">
    <property type="entry name" value="RNA_pol_sigma70_r4_t2"/>
</dbReference>
<keyword evidence="3" id="KW-0731">Sigma factor</keyword>
<dbReference type="Gene3D" id="1.10.10.10">
    <property type="entry name" value="Winged helix-like DNA-binding domain superfamily/Winged helix DNA-binding domain"/>
    <property type="match status" value="1"/>
</dbReference>
<evidence type="ECO:0000313" key="8">
    <source>
        <dbReference type="Proteomes" id="UP001148125"/>
    </source>
</evidence>
<dbReference type="Pfam" id="PF04542">
    <property type="entry name" value="Sigma70_r2"/>
    <property type="match status" value="1"/>
</dbReference>
<gene>
    <name evidence="7" type="ORF">N7Z68_07755</name>
</gene>
<feature type="domain" description="RNA polymerase sigma-70 region 2" evidence="5">
    <location>
        <begin position="25"/>
        <end position="87"/>
    </location>
</feature>
<dbReference type="Proteomes" id="UP001148125">
    <property type="component" value="Unassembled WGS sequence"/>
</dbReference>
<dbReference type="InterPro" id="IPR013324">
    <property type="entry name" value="RNA_pol_sigma_r3/r4-like"/>
</dbReference>
<dbReference type="InterPro" id="IPR007627">
    <property type="entry name" value="RNA_pol_sigma70_r2"/>
</dbReference>
<evidence type="ECO:0000256" key="4">
    <source>
        <dbReference type="ARBA" id="ARBA00023163"/>
    </source>
</evidence>
<accession>A0ABT5VFR2</accession>
<sequence length="179" mass="21263">MEQIKIVKKAKKGDVDSFEQLILIHKLTMYRVAKTILSRDEDCADAMQEAILKAFQSIHTLREPAYFKSWLIRILMNESHQLHRQRRNLTTYDHFVEPFSEDKGYEKIEIQEMLDTLPSEQSQLLKLFHIEDLSIQEISQIYETPENTIKTKLRRAREKVRQHLVKHEEGLTWKNGNSN</sequence>
<evidence type="ECO:0000256" key="3">
    <source>
        <dbReference type="ARBA" id="ARBA00023082"/>
    </source>
</evidence>
<comment type="caution">
    <text evidence="7">The sequence shown here is derived from an EMBL/GenBank/DDBJ whole genome shotgun (WGS) entry which is preliminary data.</text>
</comment>
<proteinExistence type="inferred from homology"/>
<dbReference type="RefSeq" id="WP_275117900.1">
    <property type="nucleotide sequence ID" value="NZ_JAOTPO010000004.1"/>
</dbReference>
<organism evidence="7 8">
    <name type="scientific">Alkalihalobacterium chitinilyticum</name>
    <dbReference type="NCBI Taxonomy" id="2980103"/>
    <lineage>
        <taxon>Bacteria</taxon>
        <taxon>Bacillati</taxon>
        <taxon>Bacillota</taxon>
        <taxon>Bacilli</taxon>
        <taxon>Bacillales</taxon>
        <taxon>Bacillaceae</taxon>
        <taxon>Alkalihalobacterium</taxon>
    </lineage>
</organism>
<dbReference type="PANTHER" id="PTHR43133">
    <property type="entry name" value="RNA POLYMERASE ECF-TYPE SIGMA FACTO"/>
    <property type="match status" value="1"/>
</dbReference>
<dbReference type="InterPro" id="IPR036388">
    <property type="entry name" value="WH-like_DNA-bd_sf"/>
</dbReference>
<dbReference type="EMBL" id="JAOTPO010000004">
    <property type="protein sequence ID" value="MDE5413278.1"/>
    <property type="molecule type" value="Genomic_DNA"/>
</dbReference>
<reference evidence="7" key="1">
    <citation type="submission" date="2024-05" db="EMBL/GenBank/DDBJ databases">
        <title>Alkalihalobacillus sp. strain MEB203 novel alkaliphilic bacterium from Lonar Lake, India.</title>
        <authorList>
            <person name="Joshi A."/>
            <person name="Thite S."/>
            <person name="Mengade P."/>
        </authorList>
    </citation>
    <scope>NUCLEOTIDE SEQUENCE</scope>
    <source>
        <strain evidence="7">MEB 203</strain>
    </source>
</reference>
<dbReference type="NCBIfam" id="TIGR02937">
    <property type="entry name" value="sigma70-ECF"/>
    <property type="match status" value="1"/>
</dbReference>
<name>A0ABT5VFR2_9BACI</name>
<dbReference type="PANTHER" id="PTHR43133:SF51">
    <property type="entry name" value="RNA POLYMERASE SIGMA FACTOR"/>
    <property type="match status" value="1"/>
</dbReference>
<protein>
    <submittedName>
        <fullName evidence="7">RNA polymerase sigma factor</fullName>
    </submittedName>
</protein>
<dbReference type="CDD" id="cd06171">
    <property type="entry name" value="Sigma70_r4"/>
    <property type="match status" value="1"/>
</dbReference>
<keyword evidence="2" id="KW-0805">Transcription regulation</keyword>
<keyword evidence="8" id="KW-1185">Reference proteome</keyword>
<evidence type="ECO:0000256" key="2">
    <source>
        <dbReference type="ARBA" id="ARBA00023015"/>
    </source>
</evidence>
<dbReference type="SUPFAM" id="SSF88946">
    <property type="entry name" value="Sigma2 domain of RNA polymerase sigma factors"/>
    <property type="match status" value="1"/>
</dbReference>